<organism evidence="2 3">
    <name type="scientific">Dreissena polymorpha</name>
    <name type="common">Zebra mussel</name>
    <name type="synonym">Mytilus polymorpha</name>
    <dbReference type="NCBI Taxonomy" id="45954"/>
    <lineage>
        <taxon>Eukaryota</taxon>
        <taxon>Metazoa</taxon>
        <taxon>Spiralia</taxon>
        <taxon>Lophotrochozoa</taxon>
        <taxon>Mollusca</taxon>
        <taxon>Bivalvia</taxon>
        <taxon>Autobranchia</taxon>
        <taxon>Heteroconchia</taxon>
        <taxon>Euheterodonta</taxon>
        <taxon>Imparidentia</taxon>
        <taxon>Neoheterodontei</taxon>
        <taxon>Myida</taxon>
        <taxon>Dreissenoidea</taxon>
        <taxon>Dreissenidae</taxon>
        <taxon>Dreissena</taxon>
    </lineage>
</organism>
<keyword evidence="3" id="KW-1185">Reference proteome</keyword>
<dbReference type="SUPFAM" id="SSF47769">
    <property type="entry name" value="SAM/Pointed domain"/>
    <property type="match status" value="1"/>
</dbReference>
<dbReference type="InterPro" id="IPR003118">
    <property type="entry name" value="Pointed_dom"/>
</dbReference>
<dbReference type="InterPro" id="IPR013761">
    <property type="entry name" value="SAM/pointed_sf"/>
</dbReference>
<gene>
    <name evidence="2" type="ORF">DPMN_006785</name>
</gene>
<dbReference type="Gene3D" id="1.10.150.50">
    <property type="entry name" value="Transcription Factor, Ets-1"/>
    <property type="match status" value="1"/>
</dbReference>
<evidence type="ECO:0000313" key="2">
    <source>
        <dbReference type="EMBL" id="KAH3882840.1"/>
    </source>
</evidence>
<dbReference type="EMBL" id="JAIWYP010000001">
    <property type="protein sequence ID" value="KAH3882840.1"/>
    <property type="molecule type" value="Genomic_DNA"/>
</dbReference>
<dbReference type="AlphaFoldDB" id="A0A9D4RXQ0"/>
<proteinExistence type="predicted"/>
<evidence type="ECO:0000259" key="1">
    <source>
        <dbReference type="PROSITE" id="PS51433"/>
    </source>
</evidence>
<feature type="domain" description="PNT" evidence="1">
    <location>
        <begin position="1"/>
        <end position="88"/>
    </location>
</feature>
<evidence type="ECO:0000313" key="3">
    <source>
        <dbReference type="Proteomes" id="UP000828390"/>
    </source>
</evidence>
<dbReference type="Pfam" id="PF02198">
    <property type="entry name" value="SAM_PNT"/>
    <property type="match status" value="1"/>
</dbReference>
<reference evidence="2" key="2">
    <citation type="submission" date="2020-11" db="EMBL/GenBank/DDBJ databases">
        <authorList>
            <person name="McCartney M.A."/>
            <person name="Auch B."/>
            <person name="Kono T."/>
            <person name="Mallez S."/>
            <person name="Becker A."/>
            <person name="Gohl D.M."/>
            <person name="Silverstein K.A.T."/>
            <person name="Koren S."/>
            <person name="Bechman K.B."/>
            <person name="Herman A."/>
            <person name="Abrahante J.E."/>
            <person name="Garbe J."/>
        </authorList>
    </citation>
    <scope>NUCLEOTIDE SEQUENCE</scope>
    <source>
        <strain evidence="2">Duluth1</strain>
        <tissue evidence="2">Whole animal</tissue>
    </source>
</reference>
<reference evidence="2" key="1">
    <citation type="journal article" date="2019" name="bioRxiv">
        <title>The Genome of the Zebra Mussel, Dreissena polymorpha: A Resource for Invasive Species Research.</title>
        <authorList>
            <person name="McCartney M.A."/>
            <person name="Auch B."/>
            <person name="Kono T."/>
            <person name="Mallez S."/>
            <person name="Zhang Y."/>
            <person name="Obille A."/>
            <person name="Becker A."/>
            <person name="Abrahante J.E."/>
            <person name="Garbe J."/>
            <person name="Badalamenti J.P."/>
            <person name="Herman A."/>
            <person name="Mangelson H."/>
            <person name="Liachko I."/>
            <person name="Sullivan S."/>
            <person name="Sone E.D."/>
            <person name="Koren S."/>
            <person name="Silverstein K.A.T."/>
            <person name="Beckman K.B."/>
            <person name="Gohl D.M."/>
        </authorList>
    </citation>
    <scope>NUCLEOTIDE SEQUENCE</scope>
    <source>
        <strain evidence="2">Duluth1</strain>
        <tissue evidence="2">Whole animal</tissue>
    </source>
</reference>
<accession>A0A9D4RXQ0</accession>
<dbReference type="GO" id="GO:0043565">
    <property type="term" value="F:sequence-specific DNA binding"/>
    <property type="evidence" value="ECO:0007669"/>
    <property type="project" value="InterPro"/>
</dbReference>
<comment type="caution">
    <text evidence="2">The sequence shown here is derived from an EMBL/GenBank/DDBJ whole genome shotgun (WGS) entry which is preliminary data.</text>
</comment>
<protein>
    <recommendedName>
        <fullName evidence="1">PNT domain-containing protein</fullName>
    </recommendedName>
</protein>
<dbReference type="PROSITE" id="PS51433">
    <property type="entry name" value="PNT"/>
    <property type="match status" value="1"/>
</dbReference>
<name>A0A9D4RXQ0_DREPO</name>
<dbReference type="Proteomes" id="UP000828390">
    <property type="component" value="Unassembled WGS sequence"/>
</dbReference>
<dbReference type="SMART" id="SM00251">
    <property type="entry name" value="SAM_PNT"/>
    <property type="match status" value="1"/>
</dbReference>
<sequence>MCYQGHTIRAGWGETHPENWRPEHVRDWVTFVAEKYTFPVELQGRILDLVQGFTGAELLSLSLTDFRSRFGQVGEIVFTALQQILDISPEYEGRYTMFGKLNDKVIGNKNISTF</sequence>